<comment type="caution">
    <text evidence="4">The sequence shown here is derived from an EMBL/GenBank/DDBJ whole genome shotgun (WGS) entry which is preliminary data.</text>
</comment>
<dbReference type="SUPFAM" id="SSF53686">
    <property type="entry name" value="Tryptophan synthase beta subunit-like PLP-dependent enzymes"/>
    <property type="match status" value="1"/>
</dbReference>
<dbReference type="Pfam" id="PF00291">
    <property type="entry name" value="PALP"/>
    <property type="match status" value="1"/>
</dbReference>
<dbReference type="AlphaFoldDB" id="A0A0P6XW13"/>
<dbReference type="NCBIfam" id="TIGR01747">
    <property type="entry name" value="diampropi_NH3ly"/>
    <property type="match status" value="1"/>
</dbReference>
<dbReference type="GO" id="GO:1901605">
    <property type="term" value="P:alpha-amino acid metabolic process"/>
    <property type="evidence" value="ECO:0007669"/>
    <property type="project" value="UniProtKB-ARBA"/>
</dbReference>
<accession>A0A0P6XW13</accession>
<evidence type="ECO:0000256" key="2">
    <source>
        <dbReference type="ARBA" id="ARBA00022898"/>
    </source>
</evidence>
<dbReference type="GO" id="GO:0008838">
    <property type="term" value="F:diaminopropionate ammonia-lyase activity"/>
    <property type="evidence" value="ECO:0007669"/>
    <property type="project" value="InterPro"/>
</dbReference>
<evidence type="ECO:0000313" key="5">
    <source>
        <dbReference type="Proteomes" id="UP000050501"/>
    </source>
</evidence>
<dbReference type="Gene3D" id="3.40.50.1100">
    <property type="match status" value="3"/>
</dbReference>
<dbReference type="GO" id="GO:0030170">
    <property type="term" value="F:pyridoxal phosphate binding"/>
    <property type="evidence" value="ECO:0007669"/>
    <property type="project" value="InterPro"/>
</dbReference>
<dbReference type="Proteomes" id="UP000050501">
    <property type="component" value="Unassembled WGS sequence"/>
</dbReference>
<evidence type="ECO:0000313" key="4">
    <source>
        <dbReference type="EMBL" id="KPL79561.1"/>
    </source>
</evidence>
<name>A0A0P6XW13_9CHLR</name>
<dbReference type="EMBL" id="LGCM01000048">
    <property type="protein sequence ID" value="KPL79561.1"/>
    <property type="molecule type" value="Genomic_DNA"/>
</dbReference>
<evidence type="ECO:0000259" key="3">
    <source>
        <dbReference type="Pfam" id="PF00291"/>
    </source>
</evidence>
<dbReference type="NCBIfam" id="NF006058">
    <property type="entry name" value="PRK08206.1"/>
    <property type="match status" value="1"/>
</dbReference>
<dbReference type="InterPro" id="IPR036052">
    <property type="entry name" value="TrpB-like_PALP_sf"/>
</dbReference>
<keyword evidence="4" id="KW-0456">Lyase</keyword>
<proteinExistence type="predicted"/>
<sequence>MAHSKAVERYFPQGTAREAMEFHRQIPAFRMTPLKNLSRLAKFLGVGGIWVKDEAERLNLGSFKVLGGSFAIYRYIQSRLGTHEPLRFDDLMNPEIRTKLGNIVFAAATDGNHGRGVAWAAKTLGFESVIYVHKLTSEARIAAIQRNGAKVVVVDGTYDDAVRLINEDAQKNGWQVISDTAWEGYTEIPTWVMQGYTTLYAETQQQLAAQGAIKPTHIFMQAGVGSLAASAFGFYAGLFGADRPKMVVVEPDRAACLFRSMEIGDGKPHGFPGNLDTIMAGLACGDPNPIAWEVLADCADAFFSCPDYVAAKGMRVYGVPLSGDPMVVSGESGAVTLGALTFLMEQNEYAPLRERLGINENSYILLVNSERNTDPDEFRQVVWEGGHAVPGEYRKYGNPFQRG</sequence>
<comment type="cofactor">
    <cofactor evidence="1">
        <name>pyridoxal 5'-phosphate</name>
        <dbReference type="ChEBI" id="CHEBI:597326"/>
    </cofactor>
</comment>
<gene>
    <name evidence="4" type="ORF">ADN01_14385</name>
</gene>
<dbReference type="InterPro" id="IPR010081">
    <property type="entry name" value="DiNH2opropionate_NH3_lyase"/>
</dbReference>
<reference evidence="4 5" key="1">
    <citation type="submission" date="2015-07" db="EMBL/GenBank/DDBJ databases">
        <title>Genome sequence of Levilinea saccharolytica DSM 16555.</title>
        <authorList>
            <person name="Hemp J."/>
            <person name="Ward L.M."/>
            <person name="Pace L.A."/>
            <person name="Fischer W.W."/>
        </authorList>
    </citation>
    <scope>NUCLEOTIDE SEQUENCE [LARGE SCALE GENOMIC DNA]</scope>
    <source>
        <strain evidence="4 5">KIBI-1</strain>
    </source>
</reference>
<protein>
    <submittedName>
        <fullName evidence="4">Diaminopropionate ammonia-lyase</fullName>
    </submittedName>
</protein>
<dbReference type="PANTHER" id="PTHR42937:SF1">
    <property type="entry name" value="DIAMINOPROPIONATE AMMONIA-LYASE"/>
    <property type="match status" value="1"/>
</dbReference>
<dbReference type="CDD" id="cd00640">
    <property type="entry name" value="Trp-synth-beta_II"/>
    <property type="match status" value="1"/>
</dbReference>
<organism evidence="4 5">
    <name type="scientific">Levilinea saccharolytica</name>
    <dbReference type="NCBI Taxonomy" id="229921"/>
    <lineage>
        <taxon>Bacteria</taxon>
        <taxon>Bacillati</taxon>
        <taxon>Chloroflexota</taxon>
        <taxon>Anaerolineae</taxon>
        <taxon>Anaerolineales</taxon>
        <taxon>Anaerolineaceae</taxon>
        <taxon>Levilinea</taxon>
    </lineage>
</organism>
<keyword evidence="5" id="KW-1185">Reference proteome</keyword>
<keyword evidence="2" id="KW-0663">Pyridoxal phosphate</keyword>
<dbReference type="STRING" id="229921.ADN01_14385"/>
<dbReference type="PATRIC" id="fig|229921.5.peg.2047"/>
<feature type="domain" description="Tryptophan synthase beta chain-like PALP" evidence="3">
    <location>
        <begin position="28"/>
        <end position="342"/>
    </location>
</feature>
<dbReference type="InterPro" id="IPR001926">
    <property type="entry name" value="TrpB-like_PALP"/>
</dbReference>
<dbReference type="PANTHER" id="PTHR42937">
    <property type="match status" value="1"/>
</dbReference>
<evidence type="ECO:0000256" key="1">
    <source>
        <dbReference type="ARBA" id="ARBA00001933"/>
    </source>
</evidence>